<evidence type="ECO:0000256" key="2">
    <source>
        <dbReference type="SAM" id="Phobius"/>
    </source>
</evidence>
<dbReference type="AlphaFoldDB" id="A0A085TYM9"/>
<dbReference type="EMBL" id="AQRC01000003">
    <property type="protein sequence ID" value="KFE35826.1"/>
    <property type="molecule type" value="Genomic_DNA"/>
</dbReference>
<dbReference type="Proteomes" id="UP000028607">
    <property type="component" value="Unassembled WGS sequence"/>
</dbReference>
<dbReference type="eggNOG" id="ENOG5033A07">
    <property type="taxonomic scope" value="Bacteria"/>
</dbReference>
<proteinExistence type="predicted"/>
<feature type="transmembrane region" description="Helical" evidence="2">
    <location>
        <begin position="23"/>
        <end position="42"/>
    </location>
</feature>
<keyword evidence="2" id="KW-0472">Membrane</keyword>
<protein>
    <submittedName>
        <fullName evidence="3">Uncharacterized protein</fullName>
    </submittedName>
</protein>
<keyword evidence="2" id="KW-1133">Transmembrane helix</keyword>
<organism evidence="3 4">
    <name type="scientific">Thioclava atlantica</name>
    <dbReference type="NCBI Taxonomy" id="1317124"/>
    <lineage>
        <taxon>Bacteria</taxon>
        <taxon>Pseudomonadati</taxon>
        <taxon>Pseudomonadota</taxon>
        <taxon>Alphaproteobacteria</taxon>
        <taxon>Rhodobacterales</taxon>
        <taxon>Paracoccaceae</taxon>
        <taxon>Thioclava</taxon>
    </lineage>
</organism>
<dbReference type="OrthoDB" id="7871801at2"/>
<evidence type="ECO:0000256" key="1">
    <source>
        <dbReference type="SAM" id="MobiDB-lite"/>
    </source>
</evidence>
<keyword evidence="4" id="KW-1185">Reference proteome</keyword>
<keyword evidence="2" id="KW-0812">Transmembrane</keyword>
<dbReference type="RefSeq" id="WP_038144078.1">
    <property type="nucleotide sequence ID" value="NZ_AQRC01000003.1"/>
</dbReference>
<reference evidence="4" key="1">
    <citation type="submission" date="2013-04" db="EMBL/GenBank/DDBJ databases">
        <title>Thioclava sp. 13D2W-2 Genome Sequencing.</title>
        <authorList>
            <person name="Lai Q."/>
            <person name="Li G."/>
            <person name="Shao Z."/>
        </authorList>
    </citation>
    <scope>NUCLEOTIDE SEQUENCE [LARGE SCALE GENOMIC DNA]</scope>
    <source>
        <strain evidence="4">13D2W-2</strain>
    </source>
</reference>
<dbReference type="STRING" id="1317124.DW2_04335"/>
<reference evidence="3 4" key="2">
    <citation type="journal article" date="2015" name="Antonie Van Leeuwenhoek">
        <title>Thioclava indica sp. nov., isolated from surface seawater of the Indian Ocean.</title>
        <authorList>
            <person name="Liu Y."/>
            <person name="Lai Q."/>
            <person name="Du J."/>
            <person name="Xu H."/>
            <person name="Jiang L."/>
            <person name="Shao Z."/>
        </authorList>
    </citation>
    <scope>NUCLEOTIDE SEQUENCE [LARGE SCALE GENOMIC DNA]</scope>
    <source>
        <strain evidence="3 4">13D2W-2</strain>
    </source>
</reference>
<gene>
    <name evidence="3" type="ORF">DW2_04335</name>
</gene>
<name>A0A085TYM9_9RHOB</name>
<sequence length="102" mass="10974">MPQTGQPLFLARRSYRRRRLMDAARLLPVLGLILILLPGLWHPADTPAPDTGRGGLYLFAVWIALIGAAFLISRGLAPVLDAEEMPEGGHPADASHAPDVEG</sequence>
<evidence type="ECO:0000313" key="4">
    <source>
        <dbReference type="Proteomes" id="UP000028607"/>
    </source>
</evidence>
<feature type="region of interest" description="Disordered" evidence="1">
    <location>
        <begin position="83"/>
        <end position="102"/>
    </location>
</feature>
<accession>A0A085TYM9</accession>
<comment type="caution">
    <text evidence="3">The sequence shown here is derived from an EMBL/GenBank/DDBJ whole genome shotgun (WGS) entry which is preliminary data.</text>
</comment>
<feature type="transmembrane region" description="Helical" evidence="2">
    <location>
        <begin position="54"/>
        <end position="72"/>
    </location>
</feature>
<evidence type="ECO:0000313" key="3">
    <source>
        <dbReference type="EMBL" id="KFE35826.1"/>
    </source>
</evidence>
<dbReference type="PATRIC" id="fig|1317124.6.peg.875"/>